<sequence>MKILFVHQNFPAQFLHLAPLLKARGHHVLALTDETNERPSHVRVLRYKSPGEVTCSQPLARSFAQHSERGLMAARAARAMRDRHGYTPDVIFGHFGWGETLYLKEIWPEAKLLVYAELMYRSRGQDVGFDAEFVQDLDAARFATTGRNAHLALGMLQCDAALSPTRYQAESFPEALRGKITVIHDGIDTARMAPDPEARLTLPNGREIRAGDEVLTYVARSLEPYRGFHMLMRALPEVLAARPEAQVVLIGGDGVSYGGKPKDAESWKAKMLAELDGRLDLDRVHFLGRVSYGDYRRVLQISRVHCYLTYPFVLSWSLTEAMAAGAYVVASDTAPVRELIEDGRNGRLVPFFDVSALSRALIRGLSGEDAEAAALRHAARETICQGYDLRSQSLPRLVRWVERFGPPPDAPGASAGAEALPGSAGQGQPG</sequence>
<dbReference type="EMBL" id="FNAH01000005">
    <property type="protein sequence ID" value="SDE29654.1"/>
    <property type="molecule type" value="Genomic_DNA"/>
</dbReference>
<evidence type="ECO:0000313" key="5">
    <source>
        <dbReference type="Proteomes" id="UP000199344"/>
    </source>
</evidence>
<dbReference type="RefSeq" id="WP_090523556.1">
    <property type="nucleotide sequence ID" value="NZ_FNAH01000005.1"/>
</dbReference>
<dbReference type="Proteomes" id="UP000199344">
    <property type="component" value="Unassembled WGS sequence"/>
</dbReference>
<evidence type="ECO:0000256" key="1">
    <source>
        <dbReference type="SAM" id="MobiDB-lite"/>
    </source>
</evidence>
<feature type="region of interest" description="Disordered" evidence="1">
    <location>
        <begin position="405"/>
        <end position="430"/>
    </location>
</feature>
<dbReference type="SUPFAM" id="SSF53756">
    <property type="entry name" value="UDP-Glycosyltransferase/glycogen phosphorylase"/>
    <property type="match status" value="1"/>
</dbReference>
<dbReference type="Gene3D" id="3.40.50.2000">
    <property type="entry name" value="Glycogen Phosphorylase B"/>
    <property type="match status" value="2"/>
</dbReference>
<dbReference type="InterPro" id="IPR001296">
    <property type="entry name" value="Glyco_trans_1"/>
</dbReference>
<feature type="domain" description="Glycosyl transferase family 4" evidence="3">
    <location>
        <begin position="24"/>
        <end position="191"/>
    </location>
</feature>
<proteinExistence type="predicted"/>
<evidence type="ECO:0000259" key="3">
    <source>
        <dbReference type="Pfam" id="PF12000"/>
    </source>
</evidence>
<dbReference type="Pfam" id="PF12000">
    <property type="entry name" value="Glyco_trans_4_3"/>
    <property type="match status" value="1"/>
</dbReference>
<organism evidence="4 5">
    <name type="scientific">Paracoccus isoporae</name>
    <dbReference type="NCBI Taxonomy" id="591205"/>
    <lineage>
        <taxon>Bacteria</taxon>
        <taxon>Pseudomonadati</taxon>
        <taxon>Pseudomonadota</taxon>
        <taxon>Alphaproteobacteria</taxon>
        <taxon>Rhodobacterales</taxon>
        <taxon>Paracoccaceae</taxon>
        <taxon>Paracoccus</taxon>
    </lineage>
</organism>
<evidence type="ECO:0000313" key="4">
    <source>
        <dbReference type="EMBL" id="SDE29654.1"/>
    </source>
</evidence>
<feature type="compositionally biased region" description="Low complexity" evidence="1">
    <location>
        <begin position="411"/>
        <end position="423"/>
    </location>
</feature>
<dbReference type="PANTHER" id="PTHR12526">
    <property type="entry name" value="GLYCOSYLTRANSFERASE"/>
    <property type="match status" value="1"/>
</dbReference>
<dbReference type="InterPro" id="IPR022623">
    <property type="entry name" value="Glyco_trans_4"/>
</dbReference>
<dbReference type="AlphaFoldDB" id="A0A1G7BR93"/>
<protein>
    <submittedName>
        <fullName evidence="4">Glycosyltransferase involved in cell wall bisynthesis</fullName>
    </submittedName>
</protein>
<keyword evidence="4" id="KW-0808">Transferase</keyword>
<name>A0A1G7BR93_9RHOB</name>
<evidence type="ECO:0000259" key="2">
    <source>
        <dbReference type="Pfam" id="PF00534"/>
    </source>
</evidence>
<dbReference type="GO" id="GO:0016757">
    <property type="term" value="F:glycosyltransferase activity"/>
    <property type="evidence" value="ECO:0007669"/>
    <property type="project" value="InterPro"/>
</dbReference>
<accession>A0A1G7BR93</accession>
<dbReference type="OrthoDB" id="9793726at2"/>
<dbReference type="STRING" id="591205.SAMN05421538_105182"/>
<gene>
    <name evidence="4" type="ORF">SAMN05421538_105182</name>
</gene>
<keyword evidence="5" id="KW-1185">Reference proteome</keyword>
<reference evidence="4 5" key="1">
    <citation type="submission" date="2016-10" db="EMBL/GenBank/DDBJ databases">
        <authorList>
            <person name="de Groot N.N."/>
        </authorList>
    </citation>
    <scope>NUCLEOTIDE SEQUENCE [LARGE SCALE GENOMIC DNA]</scope>
    <source>
        <strain evidence="4 5">DSM 22220</strain>
    </source>
</reference>
<dbReference type="Pfam" id="PF00534">
    <property type="entry name" value="Glycos_transf_1"/>
    <property type="match status" value="1"/>
</dbReference>
<feature type="domain" description="Glycosyl transferase family 1" evidence="2">
    <location>
        <begin position="207"/>
        <end position="381"/>
    </location>
</feature>